<sequence length="231" mass="27529">MTTAQAIQTQTIQERITDLINIYTQDRNEVIKLQEKLKTAETNFRESGRNVVFMQRMAQIARYDQNTTEWQERYNDDYSSSHENEWVQFYELKVATYEFVISISRKRNLKKFKHVVHVRGSKMSISEIINAVDSSYRDYTYVEDKYRDEEINKKFVNIEDAIAFVEEWKSRLESDHAESLQEQRDINRQLKDAGLIYDRDTARENSFKRGYYEEPLTSLDEIGIVDKKTIS</sequence>
<proteinExistence type="predicted"/>
<accession>A0ABR8T3R3</accession>
<organism evidence="1 2">
    <name type="scientific">Paenibacillus gallinarum</name>
    <dbReference type="NCBI Taxonomy" id="2762232"/>
    <lineage>
        <taxon>Bacteria</taxon>
        <taxon>Bacillati</taxon>
        <taxon>Bacillota</taxon>
        <taxon>Bacilli</taxon>
        <taxon>Bacillales</taxon>
        <taxon>Paenibacillaceae</taxon>
        <taxon>Paenibacillus</taxon>
    </lineage>
</organism>
<reference evidence="1 2" key="1">
    <citation type="submission" date="2020-08" db="EMBL/GenBank/DDBJ databases">
        <title>A Genomic Blueprint of the Chicken Gut Microbiome.</title>
        <authorList>
            <person name="Gilroy R."/>
            <person name="Ravi A."/>
            <person name="Getino M."/>
            <person name="Pursley I."/>
            <person name="Horton D.L."/>
            <person name="Alikhan N.-F."/>
            <person name="Baker D."/>
            <person name="Gharbi K."/>
            <person name="Hall N."/>
            <person name="Watson M."/>
            <person name="Adriaenssens E.M."/>
            <person name="Foster-Nyarko E."/>
            <person name="Jarju S."/>
            <person name="Secka A."/>
            <person name="Antonio M."/>
            <person name="Oren A."/>
            <person name="Chaudhuri R."/>
            <person name="La Ragione R.M."/>
            <person name="Hildebrand F."/>
            <person name="Pallen M.J."/>
        </authorList>
    </citation>
    <scope>NUCLEOTIDE SEQUENCE [LARGE SCALE GENOMIC DNA]</scope>
    <source>
        <strain evidence="1 2">Sa2BVA9</strain>
    </source>
</reference>
<gene>
    <name evidence="1" type="ORF">H9647_20215</name>
</gene>
<evidence type="ECO:0000313" key="1">
    <source>
        <dbReference type="EMBL" id="MBD7970397.1"/>
    </source>
</evidence>
<dbReference type="RefSeq" id="WP_191803452.1">
    <property type="nucleotide sequence ID" value="NZ_JACSQL010000011.1"/>
</dbReference>
<keyword evidence="2" id="KW-1185">Reference proteome</keyword>
<name>A0ABR8T3R3_9BACL</name>
<dbReference type="EMBL" id="JACSQL010000011">
    <property type="protein sequence ID" value="MBD7970397.1"/>
    <property type="molecule type" value="Genomic_DNA"/>
</dbReference>
<dbReference type="Proteomes" id="UP000608071">
    <property type="component" value="Unassembled WGS sequence"/>
</dbReference>
<evidence type="ECO:0000313" key="2">
    <source>
        <dbReference type="Proteomes" id="UP000608071"/>
    </source>
</evidence>
<comment type="caution">
    <text evidence="1">The sequence shown here is derived from an EMBL/GenBank/DDBJ whole genome shotgun (WGS) entry which is preliminary data.</text>
</comment>
<protein>
    <submittedName>
        <fullName evidence="1">Uncharacterized protein</fullName>
    </submittedName>
</protein>